<reference evidence="3" key="1">
    <citation type="submission" date="2016-12" db="EMBL/GenBank/DDBJ databases">
        <authorList>
            <person name="Brunel B."/>
        </authorList>
    </citation>
    <scope>NUCLEOTIDE SEQUENCE [LARGE SCALE GENOMIC DNA]</scope>
</reference>
<proteinExistence type="predicted"/>
<evidence type="ECO:0000313" key="3">
    <source>
        <dbReference type="Proteomes" id="UP000245698"/>
    </source>
</evidence>
<sequence length="68" mass="7792">MRTSGRGCTNIAQMIAFLQWLSSDHKVGTYYLEVSNECSPIDSHPDRRSRKGHFTKDSELSNQGFRRS</sequence>
<organism evidence="2 3">
    <name type="scientific">Mesorhizobium delmotii</name>
    <dbReference type="NCBI Taxonomy" id="1631247"/>
    <lineage>
        <taxon>Bacteria</taxon>
        <taxon>Pseudomonadati</taxon>
        <taxon>Pseudomonadota</taxon>
        <taxon>Alphaproteobacteria</taxon>
        <taxon>Hyphomicrobiales</taxon>
        <taxon>Phyllobacteriaceae</taxon>
        <taxon>Mesorhizobium</taxon>
    </lineage>
</organism>
<protein>
    <submittedName>
        <fullName evidence="2">Uncharacterized protein</fullName>
    </submittedName>
</protein>
<evidence type="ECO:0000256" key="1">
    <source>
        <dbReference type="SAM" id="MobiDB-lite"/>
    </source>
</evidence>
<dbReference type="Proteomes" id="UP000245698">
    <property type="component" value="Unassembled WGS sequence"/>
</dbReference>
<dbReference type="EMBL" id="FUIG01000036">
    <property type="protein sequence ID" value="SJM32455.1"/>
    <property type="molecule type" value="Genomic_DNA"/>
</dbReference>
<accession>A0A2P9AMS3</accession>
<feature type="region of interest" description="Disordered" evidence="1">
    <location>
        <begin position="41"/>
        <end position="68"/>
    </location>
</feature>
<dbReference type="AlphaFoldDB" id="A0A2P9AMS3"/>
<evidence type="ECO:0000313" key="2">
    <source>
        <dbReference type="EMBL" id="SJM32455.1"/>
    </source>
</evidence>
<keyword evidence="3" id="KW-1185">Reference proteome</keyword>
<name>A0A2P9AMS3_9HYPH</name>
<gene>
    <name evidence="2" type="ORF">BQ8482_290050</name>
</gene>